<dbReference type="AlphaFoldDB" id="A0A068RL31"/>
<comment type="caution">
    <text evidence="11">The sequence shown here is derived from an EMBL/GenBank/DDBJ whole genome shotgun (WGS) entry which is preliminary data.</text>
</comment>
<evidence type="ECO:0000256" key="8">
    <source>
        <dbReference type="ARBA" id="ARBA00023303"/>
    </source>
</evidence>
<evidence type="ECO:0000256" key="1">
    <source>
        <dbReference type="ARBA" id="ARBA00004141"/>
    </source>
</evidence>
<feature type="region of interest" description="Disordered" evidence="9">
    <location>
        <begin position="35"/>
        <end position="69"/>
    </location>
</feature>
<dbReference type="Pfam" id="PF25372">
    <property type="entry name" value="DUF7885"/>
    <property type="match status" value="1"/>
</dbReference>
<evidence type="ECO:0000256" key="3">
    <source>
        <dbReference type="ARBA" id="ARBA00022692"/>
    </source>
</evidence>
<feature type="compositionally biased region" description="Low complexity" evidence="9">
    <location>
        <begin position="438"/>
        <end position="453"/>
    </location>
</feature>
<evidence type="ECO:0000313" key="11">
    <source>
        <dbReference type="EMBL" id="CDH49661.1"/>
    </source>
</evidence>
<dbReference type="InterPro" id="IPR057207">
    <property type="entry name" value="FBXL15_LRR"/>
</dbReference>
<dbReference type="Pfam" id="PF13516">
    <property type="entry name" value="LRR_6"/>
    <property type="match status" value="1"/>
</dbReference>
<dbReference type="VEuPathDB" id="FungiDB:LCOR_01399.1"/>
<evidence type="ECO:0000256" key="7">
    <source>
        <dbReference type="ARBA" id="ARBA00023286"/>
    </source>
</evidence>
<dbReference type="GO" id="GO:0005221">
    <property type="term" value="F:intracellularly cyclic nucleotide-activated monoatomic cation channel activity"/>
    <property type="evidence" value="ECO:0007669"/>
    <property type="project" value="InterPro"/>
</dbReference>
<evidence type="ECO:0000313" key="12">
    <source>
        <dbReference type="Proteomes" id="UP000027586"/>
    </source>
</evidence>
<comment type="subcellular location">
    <subcellularLocation>
        <location evidence="1">Membrane</location>
        <topology evidence="1">Multi-pass membrane protein</topology>
    </subcellularLocation>
</comment>
<dbReference type="PROSITE" id="PS50042">
    <property type="entry name" value="CNMP_BINDING_3"/>
    <property type="match status" value="2"/>
</dbReference>
<reference evidence="11" key="1">
    <citation type="submission" date="2013-08" db="EMBL/GenBank/DDBJ databases">
        <title>Gene expansion shapes genome architecture in the human pathogen Lichtheimia corymbifera: an evolutionary genomics analysis in the ancient terrestrial Mucorales (Mucoromycotina).</title>
        <authorList>
            <person name="Schwartze V.U."/>
            <person name="Winter S."/>
            <person name="Shelest E."/>
            <person name="Marcet-Houben M."/>
            <person name="Horn F."/>
            <person name="Wehner S."/>
            <person name="Hoffmann K."/>
            <person name="Riege K."/>
            <person name="Sammeth M."/>
            <person name="Nowrousian M."/>
            <person name="Valiante V."/>
            <person name="Linde J."/>
            <person name="Jacobsen I.D."/>
            <person name="Marz M."/>
            <person name="Brakhage A.A."/>
            <person name="Gabaldon T."/>
            <person name="Bocker S."/>
            <person name="Voigt K."/>
        </authorList>
    </citation>
    <scope>NUCLEOTIDE SEQUENCE [LARGE SCALE GENOMIC DNA]</scope>
    <source>
        <strain evidence="11">FSU 9682</strain>
    </source>
</reference>
<dbReference type="PANTHER" id="PTHR45638:SF11">
    <property type="entry name" value="CYCLIC NUCLEOTIDE-GATED CATION CHANNEL SUBUNIT A"/>
    <property type="match status" value="1"/>
</dbReference>
<proteinExistence type="predicted"/>
<gene>
    <name evidence="11" type="ORF">LCOR_01399.1</name>
</gene>
<protein>
    <submittedName>
        <fullName evidence="11">Cyclic nucleotide-binding domain protein</fullName>
    </submittedName>
</protein>
<dbReference type="EMBL" id="CBTN010000004">
    <property type="protein sequence ID" value="CDH49661.1"/>
    <property type="molecule type" value="Genomic_DNA"/>
</dbReference>
<dbReference type="Pfam" id="PF00027">
    <property type="entry name" value="cNMP_binding"/>
    <property type="match status" value="2"/>
</dbReference>
<name>A0A068RL31_9FUNG</name>
<dbReference type="CDD" id="cd00038">
    <property type="entry name" value="CAP_ED"/>
    <property type="match status" value="2"/>
</dbReference>
<evidence type="ECO:0000256" key="9">
    <source>
        <dbReference type="SAM" id="MobiDB-lite"/>
    </source>
</evidence>
<dbReference type="FunFam" id="2.60.120.10:FF:000057">
    <property type="entry name" value="Cyclic nucleotide-binding domain protein"/>
    <property type="match status" value="1"/>
</dbReference>
<dbReference type="PROSITE" id="PS00889">
    <property type="entry name" value="CNMP_BINDING_2"/>
    <property type="match status" value="2"/>
</dbReference>
<keyword evidence="5" id="KW-0406">Ion transport</keyword>
<keyword evidence="2" id="KW-0813">Transport</keyword>
<keyword evidence="12" id="KW-1185">Reference proteome</keyword>
<feature type="domain" description="Cyclic nucleotide-binding" evidence="10">
    <location>
        <begin position="82"/>
        <end position="199"/>
    </location>
</feature>
<evidence type="ECO:0000256" key="6">
    <source>
        <dbReference type="ARBA" id="ARBA00023136"/>
    </source>
</evidence>
<dbReference type="GO" id="GO:0044877">
    <property type="term" value="F:protein-containing complex binding"/>
    <property type="evidence" value="ECO:0007669"/>
    <property type="project" value="TreeGrafter"/>
</dbReference>
<keyword evidence="8" id="KW-0407">Ion channel</keyword>
<evidence type="ECO:0000256" key="2">
    <source>
        <dbReference type="ARBA" id="ARBA00022448"/>
    </source>
</evidence>
<dbReference type="OrthoDB" id="421226at2759"/>
<dbReference type="SUPFAM" id="SSF52047">
    <property type="entry name" value="RNI-like"/>
    <property type="match status" value="1"/>
</dbReference>
<keyword evidence="3" id="KW-0812">Transmembrane</keyword>
<evidence type="ECO:0000256" key="4">
    <source>
        <dbReference type="ARBA" id="ARBA00022989"/>
    </source>
</evidence>
<dbReference type="InterPro" id="IPR006553">
    <property type="entry name" value="Leu-rich_rpt_Cys-con_subtyp"/>
</dbReference>
<dbReference type="InterPro" id="IPR000595">
    <property type="entry name" value="cNMP-bd_dom"/>
</dbReference>
<dbReference type="InterPro" id="IPR001611">
    <property type="entry name" value="Leu-rich_rpt"/>
</dbReference>
<dbReference type="PANTHER" id="PTHR45638">
    <property type="entry name" value="CYCLIC NUCLEOTIDE-GATED CATION CHANNEL SUBUNIT A"/>
    <property type="match status" value="1"/>
</dbReference>
<dbReference type="PROSITE" id="PS00888">
    <property type="entry name" value="CNMP_BINDING_1"/>
    <property type="match status" value="1"/>
</dbReference>
<organism evidence="11 12">
    <name type="scientific">Lichtheimia corymbifera JMRC:FSU:9682</name>
    <dbReference type="NCBI Taxonomy" id="1263082"/>
    <lineage>
        <taxon>Eukaryota</taxon>
        <taxon>Fungi</taxon>
        <taxon>Fungi incertae sedis</taxon>
        <taxon>Mucoromycota</taxon>
        <taxon>Mucoromycotina</taxon>
        <taxon>Mucoromycetes</taxon>
        <taxon>Mucorales</taxon>
        <taxon>Lichtheimiaceae</taxon>
        <taxon>Lichtheimia</taxon>
    </lineage>
</organism>
<keyword evidence="6" id="KW-0472">Membrane</keyword>
<feature type="region of interest" description="Disordered" evidence="9">
    <location>
        <begin position="418"/>
        <end position="453"/>
    </location>
</feature>
<dbReference type="InterPro" id="IPR032675">
    <property type="entry name" value="LRR_dom_sf"/>
</dbReference>
<evidence type="ECO:0000256" key="5">
    <source>
        <dbReference type="ARBA" id="ARBA00023065"/>
    </source>
</evidence>
<feature type="domain" description="Cyclic nucleotide-binding" evidence="10">
    <location>
        <begin position="234"/>
        <end position="342"/>
    </location>
</feature>
<dbReference type="Proteomes" id="UP000027586">
    <property type="component" value="Unassembled WGS sequence"/>
</dbReference>
<sequence length="787" mass="86698">MRLDLIARHFSAIFMHPGCSSACFTLERKTGGEKKSYAIPTPSSSPTMAQVHPSWSSPSPSSLGSPTAPDELINSLRDHSLFQRSNNAMFLEDIARNMHIRTYGPRDVIIVEGEQAKAMFLLLRGSVDVCSADFERLYATLDQGTCFGEIGILYSIPRTATVVAKSKCTVAVLTAEKVASILPDYPQVEQILRNEAQERLAMLNKSPNEPTRRSSMIASFDATSARNHLQKVALFKDCPEEFLHQVSLRLEPKSYPPNARIIRKDDIGDEMFFIIDGTVQILSSNNDVVARLGSGDYFGEISILLDVPRTADVRSVTHVDMYVLSKADFIQVCASYPQLDRRFKDLANQTHRNIQQQLEKITHGMASIDKAAVCSTTCDQDPTLPARDDIMKLRETGSRRRRPSIAVWADPSLLALSQQRQAQLSPPESPSPPTPARKLSSSSPFTSPSTLPSKSRLASMLLEERGLALRLMHHLEFDSVLQLAATSHALRSQLFSPALLTRVDLESVHKRVTDDVLTALSGTIGPHVQSLSLAHCFHITDTGLITLLEQCTQLDELNLNSCWLITDTSLLALPASVKRLDLSNCRKITDRGLYHVVGGLTHLTLSYCKNVTNRSMALMGEKSNTRLEYLNLQRCTTISDAGFETWQQQQMAALRSIDLSDCSFLTDKAIHRLVHAAPRLENVCLSFCCALSESAVEAIALLPNLSKLDLSFCGAAVSDASISILLAARSNTLQVLNLRGCIRLSAMGLMSGLEHARVLRHLNVSQCPGISKQAHSMLLTHGLFTLV</sequence>
<dbReference type="InterPro" id="IPR014710">
    <property type="entry name" value="RmlC-like_jellyroll"/>
</dbReference>
<dbReference type="InterPro" id="IPR018490">
    <property type="entry name" value="cNMP-bd_dom_sf"/>
</dbReference>
<accession>A0A068RL31</accession>
<keyword evidence="4" id="KW-1133">Transmembrane helix</keyword>
<dbReference type="InterPro" id="IPR050866">
    <property type="entry name" value="CNG_cation_channel"/>
</dbReference>
<dbReference type="SUPFAM" id="SSF51206">
    <property type="entry name" value="cAMP-binding domain-like"/>
    <property type="match status" value="2"/>
</dbReference>
<evidence type="ECO:0000259" key="10">
    <source>
        <dbReference type="PROSITE" id="PS50042"/>
    </source>
</evidence>
<dbReference type="SMART" id="SM00100">
    <property type="entry name" value="cNMP"/>
    <property type="match status" value="2"/>
</dbReference>
<dbReference type="Gene3D" id="3.80.10.10">
    <property type="entry name" value="Ribonuclease Inhibitor"/>
    <property type="match status" value="2"/>
</dbReference>
<keyword evidence="7" id="KW-1071">Ligand-gated ion channel</keyword>
<dbReference type="GO" id="GO:0016020">
    <property type="term" value="C:membrane"/>
    <property type="evidence" value="ECO:0007669"/>
    <property type="project" value="UniProtKB-SubCell"/>
</dbReference>
<dbReference type="InterPro" id="IPR018488">
    <property type="entry name" value="cNMP-bd_CS"/>
</dbReference>
<feature type="compositionally biased region" description="Low complexity" evidence="9">
    <location>
        <begin position="53"/>
        <end position="66"/>
    </location>
</feature>
<dbReference type="SMART" id="SM00367">
    <property type="entry name" value="LRR_CC"/>
    <property type="match status" value="9"/>
</dbReference>
<dbReference type="STRING" id="1263082.A0A068RL31"/>
<dbReference type="Gene3D" id="2.60.120.10">
    <property type="entry name" value="Jelly Rolls"/>
    <property type="match status" value="2"/>
</dbReference>